<feature type="compositionally biased region" description="Basic residues" evidence="1">
    <location>
        <begin position="331"/>
        <end position="342"/>
    </location>
</feature>
<gene>
    <name evidence="4" type="ORF">CRHIZ90672A_00003125</name>
</gene>
<dbReference type="InterPro" id="IPR059095">
    <property type="entry name" value="Znf_C2H2_17_2nd"/>
</dbReference>
<feature type="compositionally biased region" description="Basic and acidic residues" evidence="1">
    <location>
        <begin position="639"/>
        <end position="656"/>
    </location>
</feature>
<feature type="compositionally biased region" description="Basic and acidic residues" evidence="1">
    <location>
        <begin position="343"/>
        <end position="360"/>
    </location>
</feature>
<evidence type="ECO:0000313" key="5">
    <source>
        <dbReference type="Proteomes" id="UP000696573"/>
    </source>
</evidence>
<dbReference type="EMBL" id="CABFNQ020000740">
    <property type="protein sequence ID" value="CAH0029578.1"/>
    <property type="molecule type" value="Genomic_DNA"/>
</dbReference>
<organism evidence="4 5">
    <name type="scientific">Clonostachys rhizophaga</name>
    <dbReference type="NCBI Taxonomy" id="160324"/>
    <lineage>
        <taxon>Eukaryota</taxon>
        <taxon>Fungi</taxon>
        <taxon>Dikarya</taxon>
        <taxon>Ascomycota</taxon>
        <taxon>Pezizomycotina</taxon>
        <taxon>Sordariomycetes</taxon>
        <taxon>Hypocreomycetidae</taxon>
        <taxon>Hypocreales</taxon>
        <taxon>Bionectriaceae</taxon>
        <taxon>Clonostachys</taxon>
    </lineage>
</organism>
<feature type="compositionally biased region" description="Low complexity" evidence="1">
    <location>
        <begin position="287"/>
        <end position="299"/>
    </location>
</feature>
<sequence>MDSEQSTQTSATAWDLDKDEIASIASDELHQNRPNRWTGPKSTWRTLTEEERLLWQSMKRIEDQDLAIHLYNTFALKKRGKDPETAQDLIVQNVNGEESIWAPPKLWSAWPLKESQLPDEELVATKDDPDEECTFRMEETKPPSSILEEEIGALILRIAKDKFNKRMDKASAVYPSVEDEEAMAMSSSQGSDEDTQESRAGSTGLDPGDRSARRLITEEEEEDYVNDDVDLHERRSHQRKTPRTFEPAVSSNDELSYKLLTPAVRHILSQLDDTLRKLHRSRTAGLSYQSDSSTDYSSDGGNGGQSSRTRGRPRRATTDSGPDNPQSPKLKTTKRGRPRKAQVPREGESQQEFQERIARESHRRLPPKAKGGDDDIPQNSDAASDPPHTKDAADAAFEAWLAQGTTKTAYAMRKVSRWGLRDWSDVVGAASLAGFSPVVIARTTQRCASLFGESMVVRHLHEVPASAGTGVQTVNYRPEPIQLADENDMELDSDDASDHLSTASRLQRRIASQASSLAPPSSASPASSPRRGRRRSVSTASRANSSRSPSRSSVGLHLCPVIACDRAVVGFARRSNLKRHMEIVHGKQAQAAAPVSDVDSDDEVVGAIHVDGFLKPIAQGRGWRGGDIQKRQRKKFHGEKRVKESNPRGNASRDSE</sequence>
<evidence type="ECO:0000259" key="2">
    <source>
        <dbReference type="Pfam" id="PF10680"/>
    </source>
</evidence>
<proteinExistence type="predicted"/>
<evidence type="ECO:0000256" key="1">
    <source>
        <dbReference type="SAM" id="MobiDB-lite"/>
    </source>
</evidence>
<keyword evidence="5" id="KW-1185">Reference proteome</keyword>
<protein>
    <recommendedName>
        <fullName evidence="6">Rrn9 domain-containing protein</fullName>
    </recommendedName>
</protein>
<feature type="compositionally biased region" description="Basic and acidic residues" evidence="1">
    <location>
        <begin position="207"/>
        <end position="217"/>
    </location>
</feature>
<dbReference type="Proteomes" id="UP000696573">
    <property type="component" value="Unassembled WGS sequence"/>
</dbReference>
<feature type="compositionally biased region" description="Low complexity" evidence="1">
    <location>
        <begin position="537"/>
        <end position="553"/>
    </location>
</feature>
<feature type="region of interest" description="Disordered" evidence="1">
    <location>
        <begin position="282"/>
        <end position="391"/>
    </location>
</feature>
<dbReference type="Pfam" id="PF26176">
    <property type="entry name" value="zf_C2H2_17_2"/>
    <property type="match status" value="1"/>
</dbReference>
<accession>A0A9N9VMS0</accession>
<feature type="domain" description="Rrn9" evidence="2">
    <location>
        <begin position="61"/>
        <end position="121"/>
    </location>
</feature>
<dbReference type="InterPro" id="IPR019622">
    <property type="entry name" value="Rrn9_dom"/>
</dbReference>
<comment type="caution">
    <text evidence="4">The sequence shown here is derived from an EMBL/GenBank/DDBJ whole genome shotgun (WGS) entry which is preliminary data.</text>
</comment>
<evidence type="ECO:0000259" key="3">
    <source>
        <dbReference type="Pfam" id="PF26176"/>
    </source>
</evidence>
<feature type="region of interest" description="Disordered" evidence="1">
    <location>
        <begin position="510"/>
        <end position="553"/>
    </location>
</feature>
<dbReference type="Gene3D" id="3.30.160.60">
    <property type="entry name" value="Classic Zinc Finger"/>
    <property type="match status" value="1"/>
</dbReference>
<dbReference type="Pfam" id="PF10680">
    <property type="entry name" value="RRN9"/>
    <property type="match status" value="1"/>
</dbReference>
<feature type="region of interest" description="Disordered" evidence="1">
    <location>
        <begin position="177"/>
        <end position="251"/>
    </location>
</feature>
<feature type="compositionally biased region" description="Low complexity" evidence="1">
    <location>
        <begin position="511"/>
        <end position="529"/>
    </location>
</feature>
<evidence type="ECO:0008006" key="6">
    <source>
        <dbReference type="Google" id="ProtNLM"/>
    </source>
</evidence>
<reference evidence="4" key="1">
    <citation type="submission" date="2021-10" db="EMBL/GenBank/DDBJ databases">
        <authorList>
            <person name="Piombo E."/>
        </authorList>
    </citation>
    <scope>NUCLEOTIDE SEQUENCE</scope>
</reference>
<evidence type="ECO:0000313" key="4">
    <source>
        <dbReference type="EMBL" id="CAH0029578.1"/>
    </source>
</evidence>
<feature type="domain" description="C2H2-domain containing protein second zinc finger" evidence="3">
    <location>
        <begin position="557"/>
        <end position="585"/>
    </location>
</feature>
<feature type="compositionally biased region" description="Polar residues" evidence="1">
    <location>
        <begin position="318"/>
        <end position="330"/>
    </location>
</feature>
<dbReference type="AlphaFoldDB" id="A0A9N9VMS0"/>
<feature type="compositionally biased region" description="Acidic residues" evidence="1">
    <location>
        <begin position="218"/>
        <end position="230"/>
    </location>
</feature>
<feature type="region of interest" description="Disordered" evidence="1">
    <location>
        <begin position="619"/>
        <end position="656"/>
    </location>
</feature>
<dbReference type="OrthoDB" id="5412288at2759"/>
<name>A0A9N9VMS0_9HYPO</name>